<dbReference type="RefSeq" id="WP_054340177.1">
    <property type="nucleotide sequence ID" value="NZ_FTOE01000005.1"/>
</dbReference>
<dbReference type="NCBIfam" id="NF047509">
    <property type="entry name" value="Rv3131_FMN_oxido"/>
    <property type="match status" value="1"/>
</dbReference>
<keyword evidence="2" id="KW-1185">Reference proteome</keyword>
<protein>
    <recommendedName>
        <fullName evidence="3">Nitroreductase family protein</fullName>
    </recommendedName>
</protein>
<proteinExistence type="predicted"/>
<evidence type="ECO:0000313" key="2">
    <source>
        <dbReference type="Proteomes" id="UP000185999"/>
    </source>
</evidence>
<evidence type="ECO:0000313" key="1">
    <source>
        <dbReference type="EMBL" id="SIS80482.1"/>
    </source>
</evidence>
<dbReference type="EMBL" id="FTOE01000005">
    <property type="protein sequence ID" value="SIS80482.1"/>
    <property type="molecule type" value="Genomic_DNA"/>
</dbReference>
<dbReference type="AlphaFoldDB" id="A0A1N7M364"/>
<dbReference type="STRING" id="619304.SAMN05421760_105121"/>
<dbReference type="Gene3D" id="3.40.109.10">
    <property type="entry name" value="NADH Oxidase"/>
    <property type="match status" value="1"/>
</dbReference>
<organism evidence="1 2">
    <name type="scientific">Neptunomonas antarctica</name>
    <dbReference type="NCBI Taxonomy" id="619304"/>
    <lineage>
        <taxon>Bacteria</taxon>
        <taxon>Pseudomonadati</taxon>
        <taxon>Pseudomonadota</taxon>
        <taxon>Gammaproteobacteria</taxon>
        <taxon>Oceanospirillales</taxon>
        <taxon>Oceanospirillaceae</taxon>
        <taxon>Neptunomonas</taxon>
    </lineage>
</organism>
<dbReference type="InterPro" id="IPR000415">
    <property type="entry name" value="Nitroreductase-like"/>
</dbReference>
<dbReference type="SUPFAM" id="SSF55469">
    <property type="entry name" value="FMN-dependent nitroreductase-like"/>
    <property type="match status" value="1"/>
</dbReference>
<dbReference type="GO" id="GO:0016491">
    <property type="term" value="F:oxidoreductase activity"/>
    <property type="evidence" value="ECO:0007669"/>
    <property type="project" value="InterPro"/>
</dbReference>
<dbReference type="OrthoDB" id="272552at2"/>
<dbReference type="PROSITE" id="PS51257">
    <property type="entry name" value="PROKAR_LIPOPROTEIN"/>
    <property type="match status" value="1"/>
</dbReference>
<evidence type="ECO:0008006" key="3">
    <source>
        <dbReference type="Google" id="ProtNLM"/>
    </source>
</evidence>
<sequence>MNRRNFIQVFGLGLGSIALSSTIAGCGIAEPTLSIGWEGPDPAEKDIRMQVLAYAILCPNPHNKQPWIIRLTGPHSFDLYVDPDRLLPATDPLHRQIHIGQGTFLETLAIAATGLGHEARIDYFPQGMYSNTELINKPVASIELIERPGLTPDPLFAHLLTRRTNKREYDNRRLAQSEIDTLHDFHGQESTAPLTIVQSDEAKHRFEQILTDAMQIEVGDQERDHETIAMFRFNEEEVQKYRDGFGVSQAGLSGIKKFVVESFLLSREQVEKDPTEFGEQAVEMTRATTTSTATFVWIATTANSRLDQVRVGRDYCRINLKTTAMGLAQHPMSQVLQEYKEMRPLQVAFKKAFNIKPNDTVQMLFRLGRAETPPHGPRRLISELIQS</sequence>
<gene>
    <name evidence="1" type="ORF">SAMN05421760_105121</name>
</gene>
<reference evidence="2" key="1">
    <citation type="submission" date="2017-01" db="EMBL/GenBank/DDBJ databases">
        <authorList>
            <person name="Varghese N."/>
            <person name="Submissions S."/>
        </authorList>
    </citation>
    <scope>NUCLEOTIDE SEQUENCE [LARGE SCALE GENOMIC DNA]</scope>
    <source>
        <strain evidence="2">DSM 22306</strain>
    </source>
</reference>
<dbReference type="Proteomes" id="UP000185999">
    <property type="component" value="Unassembled WGS sequence"/>
</dbReference>
<name>A0A1N7M364_9GAMM</name>
<accession>A0A1N7M364</accession>